<sequence>MLFLRRASGRKVLQCIVLLFVQSRCQDAGQRGQIEIVDKLLRR</sequence>
<name>A0A9P9YN54_9MUSC</name>
<dbReference type="AlphaFoldDB" id="A0A9P9YN54"/>
<organism evidence="1 2">
    <name type="scientific">Drosophila gunungcola</name>
    <name type="common">fruit fly</name>
    <dbReference type="NCBI Taxonomy" id="103775"/>
    <lineage>
        <taxon>Eukaryota</taxon>
        <taxon>Metazoa</taxon>
        <taxon>Ecdysozoa</taxon>
        <taxon>Arthropoda</taxon>
        <taxon>Hexapoda</taxon>
        <taxon>Insecta</taxon>
        <taxon>Pterygota</taxon>
        <taxon>Neoptera</taxon>
        <taxon>Endopterygota</taxon>
        <taxon>Diptera</taxon>
        <taxon>Brachycera</taxon>
        <taxon>Muscomorpha</taxon>
        <taxon>Ephydroidea</taxon>
        <taxon>Drosophilidae</taxon>
        <taxon>Drosophila</taxon>
        <taxon>Sophophora</taxon>
    </lineage>
</organism>
<reference evidence="1" key="1">
    <citation type="journal article" date="2023" name="Genome Biol. Evol.">
        <title>Long-read-based Genome Assembly of Drosophila gunungcola Reveals Fewer Chemosensory Genes in Flower-breeding Species.</title>
        <authorList>
            <person name="Negi A."/>
            <person name="Liao B.Y."/>
            <person name="Yeh S.D."/>
        </authorList>
    </citation>
    <scope>NUCLEOTIDE SEQUENCE</scope>
    <source>
        <strain evidence="1">Sukarami</strain>
    </source>
</reference>
<keyword evidence="2" id="KW-1185">Reference proteome</keyword>
<evidence type="ECO:0000313" key="2">
    <source>
        <dbReference type="Proteomes" id="UP001059596"/>
    </source>
</evidence>
<proteinExistence type="predicted"/>
<comment type="caution">
    <text evidence="1">The sequence shown here is derived from an EMBL/GenBank/DDBJ whole genome shotgun (WGS) entry which is preliminary data.</text>
</comment>
<dbReference type="EMBL" id="JAMKOV010000005">
    <property type="protein sequence ID" value="KAI8039509.1"/>
    <property type="molecule type" value="Genomic_DNA"/>
</dbReference>
<dbReference type="Proteomes" id="UP001059596">
    <property type="component" value="Unassembled WGS sequence"/>
</dbReference>
<evidence type="ECO:0000313" key="1">
    <source>
        <dbReference type="EMBL" id="KAI8039509.1"/>
    </source>
</evidence>
<accession>A0A9P9YN54</accession>
<protein>
    <submittedName>
        <fullName evidence="1">Uncharacterized protein</fullName>
    </submittedName>
</protein>
<gene>
    <name evidence="1" type="ORF">M5D96_006921</name>
</gene>